<evidence type="ECO:0000259" key="1">
    <source>
        <dbReference type="SMART" id="SM00481"/>
    </source>
</evidence>
<organism evidence="2 3">
    <name type="scientific">Ignisphaera aggregans (strain DSM 17230 / JCM 13409 / AQ1.S1)</name>
    <dbReference type="NCBI Taxonomy" id="583356"/>
    <lineage>
        <taxon>Archaea</taxon>
        <taxon>Thermoproteota</taxon>
        <taxon>Thermoprotei</taxon>
        <taxon>Desulfurococcales</taxon>
        <taxon>Desulfurococcaceae</taxon>
        <taxon>Ignisphaera</taxon>
    </lineage>
</organism>
<dbReference type="Gene3D" id="3.20.20.140">
    <property type="entry name" value="Metal-dependent hydrolases"/>
    <property type="match status" value="1"/>
</dbReference>
<dbReference type="SUPFAM" id="SSF89550">
    <property type="entry name" value="PHP domain-like"/>
    <property type="match status" value="1"/>
</dbReference>
<dbReference type="PANTHER" id="PTHR42924">
    <property type="entry name" value="EXONUCLEASE"/>
    <property type="match status" value="1"/>
</dbReference>
<evidence type="ECO:0000313" key="3">
    <source>
        <dbReference type="Proteomes" id="UP000001304"/>
    </source>
</evidence>
<dbReference type="Proteomes" id="UP000001304">
    <property type="component" value="Chromosome"/>
</dbReference>
<reference evidence="2 3" key="1">
    <citation type="journal article" date="2010" name="Stand. Genomic Sci.">
        <title>Complete genome sequence of Ignisphaera aggregans type strain (AQ1.S1).</title>
        <authorList>
            <person name="Goker M."/>
            <person name="Held B."/>
            <person name="Lapidus A."/>
            <person name="Nolan M."/>
            <person name="Spring S."/>
            <person name="Yasawong M."/>
            <person name="Lucas S."/>
            <person name="Glavina Del Rio T."/>
            <person name="Tice H."/>
            <person name="Cheng J.F."/>
            <person name="Goodwin L."/>
            <person name="Tapia R."/>
            <person name="Pitluck S."/>
            <person name="Liolios K."/>
            <person name="Ivanova N."/>
            <person name="Mavromatis K."/>
            <person name="Mikhailova N."/>
            <person name="Pati A."/>
            <person name="Chen A."/>
            <person name="Palaniappan K."/>
            <person name="Brambilla E."/>
            <person name="Land M."/>
            <person name="Hauser L."/>
            <person name="Chang Y.J."/>
            <person name="Jeffries C.D."/>
            <person name="Brettin T."/>
            <person name="Detter J.C."/>
            <person name="Han C."/>
            <person name="Rohde M."/>
            <person name="Sikorski J."/>
            <person name="Woyke T."/>
            <person name="Bristow J."/>
            <person name="Eisen J.A."/>
            <person name="Markowitz V."/>
            <person name="Hugenholtz P."/>
            <person name="Kyrpides N.C."/>
            <person name="Klenk H.P."/>
        </authorList>
    </citation>
    <scope>NUCLEOTIDE SEQUENCE [LARGE SCALE GENOMIC DNA]</scope>
    <source>
        <strain evidence="3">DSM 17230 / JCM 13409 / AQ1.S1</strain>
    </source>
</reference>
<dbReference type="HOGENOM" id="CLU_072517_0_0_2"/>
<dbReference type="GO" id="GO:0004534">
    <property type="term" value="F:5'-3' RNA exonuclease activity"/>
    <property type="evidence" value="ECO:0007669"/>
    <property type="project" value="TreeGrafter"/>
</dbReference>
<accession>E0SR45</accession>
<dbReference type="InterPro" id="IPR052018">
    <property type="entry name" value="PHP_domain"/>
</dbReference>
<gene>
    <name evidence="2" type="ordered locus">Igag_0348</name>
</gene>
<dbReference type="AlphaFoldDB" id="E0SR45"/>
<dbReference type="InterPro" id="IPR003141">
    <property type="entry name" value="Pol/His_phosphatase_N"/>
</dbReference>
<name>E0SR45_IGNAA</name>
<proteinExistence type="predicted"/>
<evidence type="ECO:0000313" key="2">
    <source>
        <dbReference type="EMBL" id="ADM27194.1"/>
    </source>
</evidence>
<dbReference type="EMBL" id="CP002098">
    <property type="protein sequence ID" value="ADM27194.1"/>
    <property type="molecule type" value="Genomic_DNA"/>
</dbReference>
<dbReference type="GO" id="GO:0035312">
    <property type="term" value="F:5'-3' DNA exonuclease activity"/>
    <property type="evidence" value="ECO:0007669"/>
    <property type="project" value="TreeGrafter"/>
</dbReference>
<keyword evidence="3" id="KW-1185">Reference proteome</keyword>
<dbReference type="BioCyc" id="IAGG583356:GHAH-358-MONOMER"/>
<sequence>MSMEKGHWVKAALHCHTLNSDGLLSPENVVEFYRSRGYGVIAITDHGKITRVSKYHDILLLPSTEISIGRSLSGEPFHVLGINIEDEIFKARNVQEVIDIIKELKGIAIIAHPYWSSLGIEELISLKNYLAIEVYNGGCDIETSKGFSSIYWDVILSNKKMVYGIAVDDSHRYIYPPIDADTGWIWIELNDFNDSNFYKAFINGRFYSSMGPKLYFLNIDSNWIESRFTPSKRVNIVSNNGKGLSIDITTIRSIISLDKEKKSLETIGINRIDINNEGETTKIWIEGNIVKGIIQLDNNGITYIKLNSSRNERYIRLEIIDNNGRYAWSNPIFLQ</sequence>
<dbReference type="InterPro" id="IPR016195">
    <property type="entry name" value="Pol/histidinol_Pase-like"/>
</dbReference>
<dbReference type="KEGG" id="iag:Igag_0348"/>
<dbReference type="PANTHER" id="PTHR42924:SF3">
    <property type="entry name" value="POLYMERASE_HISTIDINOL PHOSPHATASE N-TERMINAL DOMAIN-CONTAINING PROTEIN"/>
    <property type="match status" value="1"/>
</dbReference>
<dbReference type="SMART" id="SM00481">
    <property type="entry name" value="POLIIIAc"/>
    <property type="match status" value="1"/>
</dbReference>
<dbReference type="STRING" id="583356.Igag_0348"/>
<feature type="domain" description="Polymerase/histidinol phosphatase N-terminal" evidence="1">
    <location>
        <begin position="11"/>
        <end position="70"/>
    </location>
</feature>
<protein>
    <submittedName>
        <fullName evidence="2">PHP domain protein</fullName>
    </submittedName>
</protein>